<name>A0A532USM6_UNCL8</name>
<keyword evidence="1" id="KW-0677">Repeat</keyword>
<dbReference type="PANTHER" id="PTHR44858:SF1">
    <property type="entry name" value="UDP-N-ACETYLGLUCOSAMINE--PEPTIDE N-ACETYLGLUCOSAMINYLTRANSFERASE SPINDLY-RELATED"/>
    <property type="match status" value="1"/>
</dbReference>
<dbReference type="PANTHER" id="PTHR44858">
    <property type="entry name" value="TETRATRICOPEPTIDE REPEAT PROTEIN 6"/>
    <property type="match status" value="1"/>
</dbReference>
<feature type="repeat" description="TPR" evidence="3">
    <location>
        <begin position="62"/>
        <end position="95"/>
    </location>
</feature>
<evidence type="ECO:0000313" key="4">
    <source>
        <dbReference type="EMBL" id="TKJ37944.1"/>
    </source>
</evidence>
<proteinExistence type="predicted"/>
<sequence length="207" mass="23623">MLKWFKTRFSQKPKPSRNLEVVEIDQRAQELVTLGDKMFTTEDYKGAMEAYESALQIDGHSAEAWHRRGRVLFNEEKIEEALACYVRSIELNPKNPDTWCGLGEGILAFIKADKEPLFIREHRVEIISEAQDAFAKALKLGGDLPKARVGRDSCRSMLKQDNFKLAKPPQFSFHSGGILERGKREAVSPFLKPGDYRRKNLPILSDD</sequence>
<dbReference type="InterPro" id="IPR050498">
    <property type="entry name" value="Ycf3"/>
</dbReference>
<keyword evidence="2 3" id="KW-0802">TPR repeat</keyword>
<dbReference type="Proteomes" id="UP000319619">
    <property type="component" value="Unassembled WGS sequence"/>
</dbReference>
<evidence type="ECO:0000256" key="1">
    <source>
        <dbReference type="ARBA" id="ARBA00022737"/>
    </source>
</evidence>
<dbReference type="PROSITE" id="PS50005">
    <property type="entry name" value="TPR"/>
    <property type="match status" value="2"/>
</dbReference>
<dbReference type="AlphaFoldDB" id="A0A532USM6"/>
<dbReference type="SUPFAM" id="SSF48452">
    <property type="entry name" value="TPR-like"/>
    <property type="match status" value="1"/>
</dbReference>
<accession>A0A532USM6</accession>
<evidence type="ECO:0000256" key="3">
    <source>
        <dbReference type="PROSITE-ProRule" id="PRU00339"/>
    </source>
</evidence>
<dbReference type="InterPro" id="IPR019734">
    <property type="entry name" value="TPR_rpt"/>
</dbReference>
<comment type="caution">
    <text evidence="4">The sequence shown here is derived from an EMBL/GenBank/DDBJ whole genome shotgun (WGS) entry which is preliminary data.</text>
</comment>
<protein>
    <submittedName>
        <fullName evidence="4">Uncharacterized protein</fullName>
    </submittedName>
</protein>
<dbReference type="InterPro" id="IPR011990">
    <property type="entry name" value="TPR-like_helical_dom_sf"/>
</dbReference>
<reference evidence="4 5" key="1">
    <citation type="submission" date="2017-06" db="EMBL/GenBank/DDBJ databases">
        <title>Novel microbial phyla capable of carbon fixation and sulfur reduction in deep-sea sediments.</title>
        <authorList>
            <person name="Huang J."/>
            <person name="Baker B."/>
            <person name="Wang Y."/>
        </authorList>
    </citation>
    <scope>NUCLEOTIDE SEQUENCE [LARGE SCALE GENOMIC DNA]</scope>
    <source>
        <strain evidence="4">B3_LCP</strain>
    </source>
</reference>
<dbReference type="Pfam" id="PF00515">
    <property type="entry name" value="TPR_1"/>
    <property type="match status" value="1"/>
</dbReference>
<organism evidence="4 5">
    <name type="scientific">candidate division LCP-89 bacterium B3_LCP</name>
    <dbReference type="NCBI Taxonomy" id="2012998"/>
    <lineage>
        <taxon>Bacteria</taxon>
        <taxon>Pseudomonadati</taxon>
        <taxon>Bacteria division LCP-89</taxon>
    </lineage>
</organism>
<dbReference type="EMBL" id="NJBN01000011">
    <property type="protein sequence ID" value="TKJ37944.1"/>
    <property type="molecule type" value="Genomic_DNA"/>
</dbReference>
<feature type="repeat" description="TPR" evidence="3">
    <location>
        <begin position="28"/>
        <end position="61"/>
    </location>
</feature>
<dbReference type="Gene3D" id="1.25.40.10">
    <property type="entry name" value="Tetratricopeptide repeat domain"/>
    <property type="match status" value="1"/>
</dbReference>
<evidence type="ECO:0000256" key="2">
    <source>
        <dbReference type="ARBA" id="ARBA00022803"/>
    </source>
</evidence>
<dbReference type="SMART" id="SM00028">
    <property type="entry name" value="TPR"/>
    <property type="match status" value="2"/>
</dbReference>
<dbReference type="PROSITE" id="PS50293">
    <property type="entry name" value="TPR_REGION"/>
    <property type="match status" value="1"/>
</dbReference>
<evidence type="ECO:0000313" key="5">
    <source>
        <dbReference type="Proteomes" id="UP000319619"/>
    </source>
</evidence>
<gene>
    <name evidence="4" type="ORF">CEE37_13345</name>
</gene>